<dbReference type="SUPFAM" id="SSF52799">
    <property type="entry name" value="(Phosphotyrosine protein) phosphatases II"/>
    <property type="match status" value="1"/>
</dbReference>
<evidence type="ECO:0000313" key="2">
    <source>
        <dbReference type="EMBL" id="PIK56200.1"/>
    </source>
</evidence>
<feature type="non-terminal residue" evidence="2">
    <location>
        <position position="217"/>
    </location>
</feature>
<organism evidence="2 3">
    <name type="scientific">Stichopus japonicus</name>
    <name type="common">Sea cucumber</name>
    <dbReference type="NCBI Taxonomy" id="307972"/>
    <lineage>
        <taxon>Eukaryota</taxon>
        <taxon>Metazoa</taxon>
        <taxon>Echinodermata</taxon>
        <taxon>Eleutherozoa</taxon>
        <taxon>Echinozoa</taxon>
        <taxon>Holothuroidea</taxon>
        <taxon>Aspidochirotacea</taxon>
        <taxon>Aspidochirotida</taxon>
        <taxon>Stichopodidae</taxon>
        <taxon>Apostichopus</taxon>
    </lineage>
</organism>
<proteinExistence type="predicted"/>
<dbReference type="STRING" id="307972.A0A2G8L7T9"/>
<dbReference type="SMART" id="SM00194">
    <property type="entry name" value="PTPc"/>
    <property type="match status" value="1"/>
</dbReference>
<dbReference type="EMBL" id="MRZV01000184">
    <property type="protein sequence ID" value="PIK56200.1"/>
    <property type="molecule type" value="Genomic_DNA"/>
</dbReference>
<dbReference type="InterPro" id="IPR003595">
    <property type="entry name" value="Tyr_Pase_cat"/>
</dbReference>
<dbReference type="OrthoDB" id="6058203at2759"/>
<gene>
    <name evidence="2" type="ORF">BSL78_06886</name>
</gene>
<evidence type="ECO:0000313" key="3">
    <source>
        <dbReference type="Proteomes" id="UP000230750"/>
    </source>
</evidence>
<sequence>VQHPQAFIASQDPNERTAEMFWKMVWFEKVEVIVNLSQPKMSSFQYWPISEGSNKIVGDYTLIWYKSSLEDLDLSIREIKIGKGDKLHEVKLCHFLSWPDNRIPSQSVLFIDFIKKFIVNGKIPPVHTVYVSFSVMELVLLVPYCLYCLMDDLKDSKKTGLSVSSFVKRMRKDRVNMIENEVQYWFLYDCLVVDLLSPENTVEEDEIDLEKQKDEFK</sequence>
<protein>
    <recommendedName>
        <fullName evidence="1">Tyrosine-protein phosphatase domain-containing protein</fullName>
    </recommendedName>
</protein>
<feature type="non-terminal residue" evidence="2">
    <location>
        <position position="1"/>
    </location>
</feature>
<feature type="domain" description="Tyrosine-protein phosphatase" evidence="1">
    <location>
        <begin position="1"/>
        <end position="194"/>
    </location>
</feature>
<reference evidence="2 3" key="1">
    <citation type="journal article" date="2017" name="PLoS Biol.">
        <title>The sea cucumber genome provides insights into morphological evolution and visceral regeneration.</title>
        <authorList>
            <person name="Zhang X."/>
            <person name="Sun L."/>
            <person name="Yuan J."/>
            <person name="Sun Y."/>
            <person name="Gao Y."/>
            <person name="Zhang L."/>
            <person name="Li S."/>
            <person name="Dai H."/>
            <person name="Hamel J.F."/>
            <person name="Liu C."/>
            <person name="Yu Y."/>
            <person name="Liu S."/>
            <person name="Lin W."/>
            <person name="Guo K."/>
            <person name="Jin S."/>
            <person name="Xu P."/>
            <person name="Storey K.B."/>
            <person name="Huan P."/>
            <person name="Zhang T."/>
            <person name="Zhou Y."/>
            <person name="Zhang J."/>
            <person name="Lin C."/>
            <person name="Li X."/>
            <person name="Xing L."/>
            <person name="Huo D."/>
            <person name="Sun M."/>
            <person name="Wang L."/>
            <person name="Mercier A."/>
            <person name="Li F."/>
            <person name="Yang H."/>
            <person name="Xiang J."/>
        </authorList>
    </citation>
    <scope>NUCLEOTIDE SEQUENCE [LARGE SCALE GENOMIC DNA]</scope>
    <source>
        <strain evidence="2">Shaxun</strain>
        <tissue evidence="2">Muscle</tissue>
    </source>
</reference>
<dbReference type="Proteomes" id="UP000230750">
    <property type="component" value="Unassembled WGS sequence"/>
</dbReference>
<dbReference type="CDD" id="cd00047">
    <property type="entry name" value="PTPc"/>
    <property type="match status" value="1"/>
</dbReference>
<dbReference type="PROSITE" id="PS50055">
    <property type="entry name" value="TYR_PHOSPHATASE_PTP"/>
    <property type="match status" value="1"/>
</dbReference>
<name>A0A2G8L7T9_STIJA</name>
<dbReference type="InterPro" id="IPR050348">
    <property type="entry name" value="Protein-Tyr_Phosphatase"/>
</dbReference>
<dbReference type="PRINTS" id="PR00700">
    <property type="entry name" value="PRTYPHPHTASE"/>
</dbReference>
<dbReference type="GO" id="GO:0004725">
    <property type="term" value="F:protein tyrosine phosphatase activity"/>
    <property type="evidence" value="ECO:0007669"/>
    <property type="project" value="InterPro"/>
</dbReference>
<comment type="caution">
    <text evidence="2">The sequence shown here is derived from an EMBL/GenBank/DDBJ whole genome shotgun (WGS) entry which is preliminary data.</text>
</comment>
<dbReference type="Gene3D" id="3.90.190.10">
    <property type="entry name" value="Protein tyrosine phosphatase superfamily"/>
    <property type="match status" value="1"/>
</dbReference>
<dbReference type="PANTHER" id="PTHR19134:SF449">
    <property type="entry name" value="TYROSINE-PROTEIN PHOSPHATASE 1"/>
    <property type="match status" value="1"/>
</dbReference>
<dbReference type="InterPro" id="IPR029021">
    <property type="entry name" value="Prot-tyrosine_phosphatase-like"/>
</dbReference>
<dbReference type="SMART" id="SM00404">
    <property type="entry name" value="PTPc_motif"/>
    <property type="match status" value="1"/>
</dbReference>
<dbReference type="InterPro" id="IPR000242">
    <property type="entry name" value="PTP_cat"/>
</dbReference>
<dbReference type="Pfam" id="PF00102">
    <property type="entry name" value="Y_phosphatase"/>
    <property type="match status" value="1"/>
</dbReference>
<accession>A0A2G8L7T9</accession>
<evidence type="ECO:0000259" key="1">
    <source>
        <dbReference type="PROSITE" id="PS50055"/>
    </source>
</evidence>
<dbReference type="PANTHER" id="PTHR19134">
    <property type="entry name" value="RECEPTOR-TYPE TYROSINE-PROTEIN PHOSPHATASE"/>
    <property type="match status" value="1"/>
</dbReference>
<dbReference type="AlphaFoldDB" id="A0A2G8L7T9"/>
<keyword evidence="3" id="KW-1185">Reference proteome</keyword>